<dbReference type="GO" id="GO:0006915">
    <property type="term" value="P:apoptotic process"/>
    <property type="evidence" value="ECO:0007669"/>
    <property type="project" value="UniProtKB-KW"/>
</dbReference>
<evidence type="ECO:0000256" key="9">
    <source>
        <dbReference type="ARBA" id="ARBA00022813"/>
    </source>
</evidence>
<sequence>MTTEAAKDHSDADCFLCVFLSHGDDGIVYGSDGDYDEKELFDLFRGDRCPSLVGKPKIFIVQACRGSKFEEGVSLVEVDAASTQNIYEVEEGTKPTIPSGADFLISYSTSEGYFSHRDTCLGSWFIQDLVTVMKEYGSSTEFTTLLTYVNSLVAKRAVERCLQKELVGKKQMPCFLSMLTKQLIFTPKRSNIK</sequence>
<evidence type="ECO:0000256" key="15">
    <source>
        <dbReference type="ARBA" id="ARBA00029534"/>
    </source>
</evidence>
<dbReference type="PANTHER" id="PTHR10454:SF206">
    <property type="entry name" value="CASPASE-6"/>
    <property type="match status" value="1"/>
</dbReference>
<comment type="caution">
    <text evidence="19">The sequence shown here is derived from an EMBL/GenBank/DDBJ whole genome shotgun (WGS) entry which is preliminary data.</text>
</comment>
<dbReference type="GO" id="GO:0005634">
    <property type="term" value="C:nucleus"/>
    <property type="evidence" value="ECO:0007669"/>
    <property type="project" value="UniProtKB-SubCell"/>
</dbReference>
<keyword evidence="4" id="KW-0963">Cytoplasm</keyword>
<evidence type="ECO:0000256" key="1">
    <source>
        <dbReference type="ARBA" id="ARBA00004123"/>
    </source>
</evidence>
<comment type="catalytic activity">
    <reaction evidence="12">
        <text>Strict requirement for Asp at position P1 and has a preferred cleavage sequence of Val-Glu-His-Asp-|-.</text>
        <dbReference type="EC" id="3.4.22.59"/>
    </reaction>
</comment>
<dbReference type="GO" id="GO:0006508">
    <property type="term" value="P:proteolysis"/>
    <property type="evidence" value="ECO:0007669"/>
    <property type="project" value="UniProtKB-KW"/>
</dbReference>
<evidence type="ECO:0000313" key="20">
    <source>
        <dbReference type="Proteomes" id="UP001152320"/>
    </source>
</evidence>
<dbReference type="EMBL" id="JAIZAY010000020">
    <property type="protein sequence ID" value="KAJ8023167.1"/>
    <property type="molecule type" value="Genomic_DNA"/>
</dbReference>
<organism evidence="19 20">
    <name type="scientific">Holothuria leucospilota</name>
    <name type="common">Black long sea cucumber</name>
    <name type="synonym">Mertensiothuria leucospilota</name>
    <dbReference type="NCBI Taxonomy" id="206669"/>
    <lineage>
        <taxon>Eukaryota</taxon>
        <taxon>Metazoa</taxon>
        <taxon>Echinodermata</taxon>
        <taxon>Eleutherozoa</taxon>
        <taxon>Echinozoa</taxon>
        <taxon>Holothuroidea</taxon>
        <taxon>Aspidochirotacea</taxon>
        <taxon>Aspidochirotida</taxon>
        <taxon>Holothuriidae</taxon>
        <taxon>Holothuria</taxon>
    </lineage>
</organism>
<comment type="subunit">
    <text evidence="13">Heterotetramer that consists of two anti-parallel arranged heterodimers, each one formed by a 18 kDa (Caspase-6 subunit p18) and a 11 kDa (Caspase-6 subunit p11) subunit.</text>
</comment>
<evidence type="ECO:0000256" key="16">
    <source>
        <dbReference type="RuleBase" id="RU003971"/>
    </source>
</evidence>
<evidence type="ECO:0000256" key="13">
    <source>
        <dbReference type="ARBA" id="ARBA00029473"/>
    </source>
</evidence>
<name>A0A9Q0YIJ5_HOLLE</name>
<dbReference type="PROSITE" id="PS50207">
    <property type="entry name" value="CASPASE_P10"/>
    <property type="match status" value="1"/>
</dbReference>
<evidence type="ECO:0000256" key="12">
    <source>
        <dbReference type="ARBA" id="ARBA00029356"/>
    </source>
</evidence>
<dbReference type="InterPro" id="IPR033139">
    <property type="entry name" value="Caspase_cys_AS"/>
</dbReference>
<protein>
    <recommendedName>
        <fullName evidence="15">Caspase-6</fullName>
        <ecNumber evidence="14">3.4.22.59</ecNumber>
    </recommendedName>
</protein>
<evidence type="ECO:0000256" key="2">
    <source>
        <dbReference type="ARBA" id="ARBA00004496"/>
    </source>
</evidence>
<feature type="domain" description="Caspase family p10" evidence="17">
    <location>
        <begin position="93"/>
        <end position="187"/>
    </location>
</feature>
<evidence type="ECO:0000256" key="3">
    <source>
        <dbReference type="ARBA" id="ARBA00010134"/>
    </source>
</evidence>
<evidence type="ECO:0000256" key="11">
    <source>
        <dbReference type="ARBA" id="ARBA00023242"/>
    </source>
</evidence>
<dbReference type="Pfam" id="PF00656">
    <property type="entry name" value="Peptidase_C14"/>
    <property type="match status" value="1"/>
</dbReference>
<dbReference type="Gene3D" id="3.40.50.1460">
    <property type="match status" value="1"/>
</dbReference>
<dbReference type="OrthoDB" id="6116485at2759"/>
<evidence type="ECO:0000256" key="6">
    <source>
        <dbReference type="ARBA" id="ARBA00022703"/>
    </source>
</evidence>
<dbReference type="SMART" id="SM00115">
    <property type="entry name" value="CASc"/>
    <property type="match status" value="1"/>
</dbReference>
<evidence type="ECO:0000256" key="14">
    <source>
        <dbReference type="ARBA" id="ARBA00029486"/>
    </source>
</evidence>
<keyword evidence="10" id="KW-0865">Zymogen</keyword>
<evidence type="ECO:0000256" key="7">
    <source>
        <dbReference type="ARBA" id="ARBA00022801"/>
    </source>
</evidence>
<evidence type="ECO:0000256" key="5">
    <source>
        <dbReference type="ARBA" id="ARBA00022670"/>
    </source>
</evidence>
<keyword evidence="9" id="KW-0068">Autocatalytic cleavage</keyword>
<proteinExistence type="inferred from homology"/>
<keyword evidence="8" id="KW-0788">Thiol protease</keyword>
<dbReference type="InterPro" id="IPR015917">
    <property type="entry name" value="Pept_C14A"/>
</dbReference>
<dbReference type="Proteomes" id="UP001152320">
    <property type="component" value="Chromosome 20"/>
</dbReference>
<comment type="subcellular location">
    <subcellularLocation>
        <location evidence="2">Cytoplasm</location>
    </subcellularLocation>
    <subcellularLocation>
        <location evidence="1">Nucleus</location>
    </subcellularLocation>
</comment>
<keyword evidence="20" id="KW-1185">Reference proteome</keyword>
<dbReference type="AlphaFoldDB" id="A0A9Q0YIJ5"/>
<dbReference type="PROSITE" id="PS01122">
    <property type="entry name" value="CASPASE_CYS"/>
    <property type="match status" value="1"/>
</dbReference>
<dbReference type="InterPro" id="IPR001309">
    <property type="entry name" value="Pept_C14_p20"/>
</dbReference>
<evidence type="ECO:0000313" key="19">
    <source>
        <dbReference type="EMBL" id="KAJ8023167.1"/>
    </source>
</evidence>
<keyword evidence="11" id="KW-0539">Nucleus</keyword>
<dbReference type="SUPFAM" id="SSF52129">
    <property type="entry name" value="Caspase-like"/>
    <property type="match status" value="1"/>
</dbReference>
<gene>
    <name evidence="19" type="ORF">HOLleu_38272</name>
</gene>
<keyword evidence="5" id="KW-0645">Protease</keyword>
<dbReference type="InterPro" id="IPR002398">
    <property type="entry name" value="Pept_C14"/>
</dbReference>
<evidence type="ECO:0000256" key="10">
    <source>
        <dbReference type="ARBA" id="ARBA00023145"/>
    </source>
</evidence>
<dbReference type="InterPro" id="IPR016129">
    <property type="entry name" value="Caspase_his_AS"/>
</dbReference>
<feature type="domain" description="Caspase family p20" evidence="18">
    <location>
        <begin position="1"/>
        <end position="68"/>
    </location>
</feature>
<dbReference type="InterPro" id="IPR002138">
    <property type="entry name" value="Pept_C14_p10"/>
</dbReference>
<dbReference type="PRINTS" id="PR00376">
    <property type="entry name" value="IL1BCENZYME"/>
</dbReference>
<dbReference type="CDD" id="cd00032">
    <property type="entry name" value="CASc"/>
    <property type="match status" value="1"/>
</dbReference>
<keyword evidence="7" id="KW-0378">Hydrolase</keyword>
<evidence type="ECO:0000256" key="8">
    <source>
        <dbReference type="ARBA" id="ARBA00022807"/>
    </source>
</evidence>
<dbReference type="InterPro" id="IPR011600">
    <property type="entry name" value="Pept_C14_caspase"/>
</dbReference>
<accession>A0A9Q0YIJ5</accession>
<evidence type="ECO:0000256" key="4">
    <source>
        <dbReference type="ARBA" id="ARBA00022490"/>
    </source>
</evidence>
<evidence type="ECO:0000259" key="18">
    <source>
        <dbReference type="PROSITE" id="PS50208"/>
    </source>
</evidence>
<dbReference type="PANTHER" id="PTHR10454">
    <property type="entry name" value="CASPASE"/>
    <property type="match status" value="1"/>
</dbReference>
<dbReference type="InterPro" id="IPR029030">
    <property type="entry name" value="Caspase-like_dom_sf"/>
</dbReference>
<dbReference type="PROSITE" id="PS01121">
    <property type="entry name" value="CASPASE_HIS"/>
    <property type="match status" value="1"/>
</dbReference>
<dbReference type="GO" id="GO:0005737">
    <property type="term" value="C:cytoplasm"/>
    <property type="evidence" value="ECO:0007669"/>
    <property type="project" value="UniProtKB-SubCell"/>
</dbReference>
<dbReference type="GO" id="GO:0043525">
    <property type="term" value="P:positive regulation of neuron apoptotic process"/>
    <property type="evidence" value="ECO:0007669"/>
    <property type="project" value="TreeGrafter"/>
</dbReference>
<comment type="similarity">
    <text evidence="3 16">Belongs to the peptidase C14A family.</text>
</comment>
<dbReference type="PROSITE" id="PS50208">
    <property type="entry name" value="CASPASE_P20"/>
    <property type="match status" value="1"/>
</dbReference>
<evidence type="ECO:0000259" key="17">
    <source>
        <dbReference type="PROSITE" id="PS50207"/>
    </source>
</evidence>
<reference evidence="19" key="1">
    <citation type="submission" date="2021-10" db="EMBL/GenBank/DDBJ databases">
        <title>Tropical sea cucumber genome reveals ecological adaptation and Cuvierian tubules defense mechanism.</title>
        <authorList>
            <person name="Chen T."/>
        </authorList>
    </citation>
    <scope>NUCLEOTIDE SEQUENCE</scope>
    <source>
        <strain evidence="19">Nanhai2018</strain>
        <tissue evidence="19">Muscle</tissue>
    </source>
</reference>
<dbReference type="GO" id="GO:0004197">
    <property type="term" value="F:cysteine-type endopeptidase activity"/>
    <property type="evidence" value="ECO:0007669"/>
    <property type="project" value="InterPro"/>
</dbReference>
<dbReference type="EC" id="3.4.22.59" evidence="14"/>
<keyword evidence="6" id="KW-0053">Apoptosis</keyword>